<accession>A0ABN8B1I6</accession>
<dbReference type="PROSITE" id="PS00624">
    <property type="entry name" value="GMC_OXRED_2"/>
    <property type="match status" value="1"/>
</dbReference>
<dbReference type="Gene3D" id="3.30.560.10">
    <property type="entry name" value="Glucose Oxidase, domain 3"/>
    <property type="match status" value="1"/>
</dbReference>
<dbReference type="PANTHER" id="PTHR11552:SF147">
    <property type="entry name" value="CHOLINE DEHYDROGENASE, MITOCHONDRIAL"/>
    <property type="match status" value="1"/>
</dbReference>
<dbReference type="SUPFAM" id="SSF54373">
    <property type="entry name" value="FAD-linked reductases, C-terminal domain"/>
    <property type="match status" value="1"/>
</dbReference>
<evidence type="ECO:0000256" key="4">
    <source>
        <dbReference type="ARBA" id="ARBA00022827"/>
    </source>
</evidence>
<dbReference type="Pfam" id="PF00732">
    <property type="entry name" value="GMC_oxred_N"/>
    <property type="match status" value="1"/>
</dbReference>
<dbReference type="Pfam" id="PF05199">
    <property type="entry name" value="GMC_oxred_C"/>
    <property type="match status" value="1"/>
</dbReference>
<evidence type="ECO:0000313" key="6">
    <source>
        <dbReference type="EMBL" id="CAH0402796.1"/>
    </source>
</evidence>
<dbReference type="PIRSF" id="PIRSF000137">
    <property type="entry name" value="Alcohol_oxidase"/>
    <property type="match status" value="1"/>
</dbReference>
<comment type="similarity">
    <text evidence="2">Belongs to the GMC oxidoreductase family.</text>
</comment>
<sequence>MWACEPAITTTVVNSYHAAGPLFTQALQSFLAAQCALAGDHLWPADATSALENDPNYDFIVVGAGSAGAVVANRLSEIPEWKVLLVEAGGNPTLATETPQLFYNNMGTSEDWGYKTEPQGNACRGSKGGRCAWPRGKTLGGCSSINAMFYVRGNKIDYDTWAAEGNYGWRYEEVLPFFIKSENYSGEMNENTKKYHGNQGYLHVGKDVDEHDFEKIILHAVNELGIPILDDVNGDSQMGVSRTWATIKDGLRHSTARAFLSPIKDRKNLHVIKNALVTQLLFKTNENTVTGVLIHKDGKKISVNVRKEVVVSAGAINTPQLLLLSGIGPSKHLKDLKIDIRTDLPVGQNLQDHLLIPFYYSLPGDSNLTLDKIGLEFMRYVTTKEGPFSNTSPHRIITFINTTDEKSNSPDMQFHYLMFPPGLYNLIDILDYHGFTDEIQEKYRKINDNHVIMVIYAVVLYPKSRGKIVLKSKDPFEYPLIYANYFDDPEDLNTVMRGFKQHISKLGETKTFKKSGLKLQWLDLDACKKYEKGSDEHLECYSREMTFSLYHPTSTSKMGSINDQHAVVDPELRVNNLKNLRIADASIMPTIVRGNTNAPTIMIGEKGADLIKKTWLNTHSEL</sequence>
<keyword evidence="3" id="KW-0285">Flavoprotein</keyword>
<dbReference type="InterPro" id="IPR036188">
    <property type="entry name" value="FAD/NAD-bd_sf"/>
</dbReference>
<dbReference type="Proteomes" id="UP001153292">
    <property type="component" value="Chromosome 21"/>
</dbReference>
<dbReference type="Gene3D" id="3.50.50.60">
    <property type="entry name" value="FAD/NAD(P)-binding domain"/>
    <property type="match status" value="1"/>
</dbReference>
<evidence type="ECO:0000256" key="3">
    <source>
        <dbReference type="ARBA" id="ARBA00022630"/>
    </source>
</evidence>
<evidence type="ECO:0000256" key="1">
    <source>
        <dbReference type="ARBA" id="ARBA00001974"/>
    </source>
</evidence>
<keyword evidence="4" id="KW-0274">FAD</keyword>
<proteinExistence type="inferred from homology"/>
<protein>
    <recommendedName>
        <fullName evidence="5">Glucose-methanol-choline oxidoreductase N-terminal domain-containing protein</fullName>
    </recommendedName>
</protein>
<dbReference type="EMBL" id="OU963914">
    <property type="protein sequence ID" value="CAH0402796.1"/>
    <property type="molecule type" value="Genomic_DNA"/>
</dbReference>
<dbReference type="InterPro" id="IPR012132">
    <property type="entry name" value="GMC_OxRdtase"/>
</dbReference>
<gene>
    <name evidence="6" type="ORF">CHILSU_LOCUS6045</name>
</gene>
<dbReference type="InterPro" id="IPR007867">
    <property type="entry name" value="GMC_OxRtase_C"/>
</dbReference>
<evidence type="ECO:0000313" key="7">
    <source>
        <dbReference type="Proteomes" id="UP001153292"/>
    </source>
</evidence>
<comment type="cofactor">
    <cofactor evidence="1">
        <name>FAD</name>
        <dbReference type="ChEBI" id="CHEBI:57692"/>
    </cofactor>
</comment>
<organism evidence="6 7">
    <name type="scientific">Chilo suppressalis</name>
    <name type="common">Asiatic rice borer moth</name>
    <dbReference type="NCBI Taxonomy" id="168631"/>
    <lineage>
        <taxon>Eukaryota</taxon>
        <taxon>Metazoa</taxon>
        <taxon>Ecdysozoa</taxon>
        <taxon>Arthropoda</taxon>
        <taxon>Hexapoda</taxon>
        <taxon>Insecta</taxon>
        <taxon>Pterygota</taxon>
        <taxon>Neoptera</taxon>
        <taxon>Endopterygota</taxon>
        <taxon>Lepidoptera</taxon>
        <taxon>Glossata</taxon>
        <taxon>Ditrysia</taxon>
        <taxon>Pyraloidea</taxon>
        <taxon>Crambidae</taxon>
        <taxon>Crambinae</taxon>
        <taxon>Chilo</taxon>
    </lineage>
</organism>
<dbReference type="InterPro" id="IPR000172">
    <property type="entry name" value="GMC_OxRdtase_N"/>
</dbReference>
<dbReference type="PANTHER" id="PTHR11552">
    <property type="entry name" value="GLUCOSE-METHANOL-CHOLINE GMC OXIDOREDUCTASE"/>
    <property type="match status" value="1"/>
</dbReference>
<keyword evidence="7" id="KW-1185">Reference proteome</keyword>
<name>A0ABN8B1I6_CHISP</name>
<feature type="domain" description="Glucose-methanol-choline oxidoreductase N-terminal" evidence="5">
    <location>
        <begin position="314"/>
        <end position="328"/>
    </location>
</feature>
<evidence type="ECO:0000256" key="2">
    <source>
        <dbReference type="ARBA" id="ARBA00010790"/>
    </source>
</evidence>
<reference evidence="6" key="1">
    <citation type="submission" date="2021-12" db="EMBL/GenBank/DDBJ databases">
        <authorList>
            <person name="King R."/>
        </authorList>
    </citation>
    <scope>NUCLEOTIDE SEQUENCE</scope>
</reference>
<evidence type="ECO:0000259" key="5">
    <source>
        <dbReference type="PROSITE" id="PS00624"/>
    </source>
</evidence>
<dbReference type="SUPFAM" id="SSF51905">
    <property type="entry name" value="FAD/NAD(P)-binding domain"/>
    <property type="match status" value="1"/>
</dbReference>